<comment type="caution">
    <text evidence="10">The sequence shown here is derived from an EMBL/GenBank/DDBJ whole genome shotgun (WGS) entry which is preliminary data.</text>
</comment>
<dbReference type="Proteomes" id="UP000177555">
    <property type="component" value="Unassembled WGS sequence"/>
</dbReference>
<dbReference type="InterPro" id="IPR011994">
    <property type="entry name" value="Cytidylate_kinase_dom"/>
</dbReference>
<dbReference type="InterPro" id="IPR027417">
    <property type="entry name" value="P-loop_NTPase"/>
</dbReference>
<gene>
    <name evidence="8" type="primary">cmk</name>
    <name evidence="10" type="ORF">A2867_00440</name>
</gene>
<dbReference type="GO" id="GO:0005737">
    <property type="term" value="C:cytoplasm"/>
    <property type="evidence" value="ECO:0007669"/>
    <property type="project" value="UniProtKB-SubCell"/>
</dbReference>
<comment type="catalytic activity">
    <reaction evidence="6 8">
        <text>dCMP + ATP = dCDP + ADP</text>
        <dbReference type="Rhea" id="RHEA:25094"/>
        <dbReference type="ChEBI" id="CHEBI:30616"/>
        <dbReference type="ChEBI" id="CHEBI:57566"/>
        <dbReference type="ChEBI" id="CHEBI:58593"/>
        <dbReference type="ChEBI" id="CHEBI:456216"/>
        <dbReference type="EC" id="2.7.4.25"/>
    </reaction>
</comment>
<comment type="similarity">
    <text evidence="1 8">Belongs to the cytidylate kinase family. Type 1 subfamily.</text>
</comment>
<dbReference type="CDD" id="cd02020">
    <property type="entry name" value="CMPK"/>
    <property type="match status" value="1"/>
</dbReference>
<feature type="domain" description="Cytidylate kinase" evidence="9">
    <location>
        <begin position="6"/>
        <end position="219"/>
    </location>
</feature>
<dbReference type="NCBIfam" id="TIGR00017">
    <property type="entry name" value="cmk"/>
    <property type="match status" value="1"/>
</dbReference>
<keyword evidence="4 8" id="KW-0418">Kinase</keyword>
<keyword evidence="8" id="KW-0963">Cytoplasm</keyword>
<dbReference type="GO" id="GO:0005524">
    <property type="term" value="F:ATP binding"/>
    <property type="evidence" value="ECO:0007669"/>
    <property type="project" value="UniProtKB-UniRule"/>
</dbReference>
<evidence type="ECO:0000259" key="9">
    <source>
        <dbReference type="Pfam" id="PF02224"/>
    </source>
</evidence>
<keyword evidence="5 8" id="KW-0067">ATP-binding</keyword>
<dbReference type="InterPro" id="IPR003136">
    <property type="entry name" value="Cytidylate_kin"/>
</dbReference>
<dbReference type="EMBL" id="MFCP01000040">
    <property type="protein sequence ID" value="OGE27328.1"/>
    <property type="molecule type" value="Genomic_DNA"/>
</dbReference>
<evidence type="ECO:0000256" key="1">
    <source>
        <dbReference type="ARBA" id="ARBA00009427"/>
    </source>
</evidence>
<dbReference type="GO" id="GO:0036430">
    <property type="term" value="F:CMP kinase activity"/>
    <property type="evidence" value="ECO:0007669"/>
    <property type="project" value="RHEA"/>
</dbReference>
<organism evidence="10 11">
    <name type="scientific">Candidatus Daviesbacteria bacterium RIFCSPHIGHO2_01_FULL_40_11</name>
    <dbReference type="NCBI Taxonomy" id="1797762"/>
    <lineage>
        <taxon>Bacteria</taxon>
        <taxon>Candidatus Daviesiibacteriota</taxon>
    </lineage>
</organism>
<dbReference type="HAMAP" id="MF_00238">
    <property type="entry name" value="Cytidyl_kinase_type1"/>
    <property type="match status" value="1"/>
</dbReference>
<evidence type="ECO:0000256" key="2">
    <source>
        <dbReference type="ARBA" id="ARBA00022679"/>
    </source>
</evidence>
<comment type="caution">
    <text evidence="8">Lacks conserved residue(s) required for the propagation of feature annotation.</text>
</comment>
<dbReference type="SUPFAM" id="SSF52540">
    <property type="entry name" value="P-loop containing nucleoside triphosphate hydrolases"/>
    <property type="match status" value="1"/>
</dbReference>
<keyword evidence="2 8" id="KW-0808">Transferase</keyword>
<evidence type="ECO:0000256" key="5">
    <source>
        <dbReference type="ARBA" id="ARBA00022840"/>
    </source>
</evidence>
<evidence type="ECO:0000313" key="10">
    <source>
        <dbReference type="EMBL" id="OGE27328.1"/>
    </source>
</evidence>
<dbReference type="Gene3D" id="3.40.50.300">
    <property type="entry name" value="P-loop containing nucleotide triphosphate hydrolases"/>
    <property type="match status" value="1"/>
</dbReference>
<dbReference type="EC" id="2.7.4.25" evidence="8"/>
<evidence type="ECO:0000256" key="4">
    <source>
        <dbReference type="ARBA" id="ARBA00022777"/>
    </source>
</evidence>
<proteinExistence type="inferred from homology"/>
<keyword evidence="3 8" id="KW-0547">Nucleotide-binding</keyword>
<accession>A0A1F5JFK0</accession>
<reference evidence="10 11" key="1">
    <citation type="journal article" date="2016" name="Nat. Commun.">
        <title>Thousands of microbial genomes shed light on interconnected biogeochemical processes in an aquifer system.</title>
        <authorList>
            <person name="Anantharaman K."/>
            <person name="Brown C.T."/>
            <person name="Hug L.A."/>
            <person name="Sharon I."/>
            <person name="Castelle C.J."/>
            <person name="Probst A.J."/>
            <person name="Thomas B.C."/>
            <person name="Singh A."/>
            <person name="Wilkins M.J."/>
            <person name="Karaoz U."/>
            <person name="Brodie E.L."/>
            <person name="Williams K.H."/>
            <person name="Hubbard S.S."/>
            <person name="Banfield J.F."/>
        </authorList>
    </citation>
    <scope>NUCLEOTIDE SEQUENCE [LARGE SCALE GENOMIC DNA]</scope>
</reference>
<evidence type="ECO:0000256" key="3">
    <source>
        <dbReference type="ARBA" id="ARBA00022741"/>
    </source>
</evidence>
<protein>
    <recommendedName>
        <fullName evidence="8">Cytidylate kinase</fullName>
        <shortName evidence="8">CK</shortName>
        <ecNumber evidence="8">2.7.4.25</ecNumber>
    </recommendedName>
    <alternativeName>
        <fullName evidence="8">Cytidine monophosphate kinase</fullName>
        <shortName evidence="8">CMP kinase</shortName>
    </alternativeName>
</protein>
<name>A0A1F5JFK0_9BACT</name>
<dbReference type="AlphaFoldDB" id="A0A1F5JFK0"/>
<comment type="catalytic activity">
    <reaction evidence="7 8">
        <text>CMP + ATP = CDP + ADP</text>
        <dbReference type="Rhea" id="RHEA:11600"/>
        <dbReference type="ChEBI" id="CHEBI:30616"/>
        <dbReference type="ChEBI" id="CHEBI:58069"/>
        <dbReference type="ChEBI" id="CHEBI:60377"/>
        <dbReference type="ChEBI" id="CHEBI:456216"/>
        <dbReference type="EC" id="2.7.4.25"/>
    </reaction>
</comment>
<evidence type="ECO:0000256" key="7">
    <source>
        <dbReference type="ARBA" id="ARBA00048478"/>
    </source>
</evidence>
<dbReference type="Pfam" id="PF02224">
    <property type="entry name" value="Cytidylate_kin"/>
    <property type="match status" value="1"/>
</dbReference>
<evidence type="ECO:0000313" key="11">
    <source>
        <dbReference type="Proteomes" id="UP000177555"/>
    </source>
</evidence>
<comment type="subcellular location">
    <subcellularLocation>
        <location evidence="8">Cytoplasm</location>
    </subcellularLocation>
</comment>
<dbReference type="GO" id="GO:0036431">
    <property type="term" value="F:dCMP kinase activity"/>
    <property type="evidence" value="ECO:0007669"/>
    <property type="project" value="InterPro"/>
</dbReference>
<evidence type="ECO:0000256" key="6">
    <source>
        <dbReference type="ARBA" id="ARBA00047615"/>
    </source>
</evidence>
<sequence>METQVITIDGPTSSGKNSVGFLLAQKLGYQYIDSGSIYRAGCFFILKNNITLDDLEKVVDIYKNLQIEIKSEDSAQRFYANDEDLTNLLHDPEVTKIVPMVSAIKEVREATKKIQYELVESKSTVMTGRDIGSEIFPQAKHKFYLTASVEKRAGRRFKQLVEKDPAVKYEDVLAAMEERDKQDETREVSPLRIPEDAIVIDNSNLTIEQTVEEMLRRIHA</sequence>
<dbReference type="GO" id="GO:0006220">
    <property type="term" value="P:pyrimidine nucleotide metabolic process"/>
    <property type="evidence" value="ECO:0007669"/>
    <property type="project" value="UniProtKB-UniRule"/>
</dbReference>
<evidence type="ECO:0000256" key="8">
    <source>
        <dbReference type="HAMAP-Rule" id="MF_00238"/>
    </source>
</evidence>